<dbReference type="Proteomes" id="UP000188603">
    <property type="component" value="Chromosome"/>
</dbReference>
<dbReference type="EMBL" id="CP019699">
    <property type="protein sequence ID" value="AQS54706.1"/>
    <property type="molecule type" value="Genomic_DNA"/>
</dbReference>
<dbReference type="GO" id="GO:0008146">
    <property type="term" value="F:sulfotransferase activity"/>
    <property type="evidence" value="ECO:0007669"/>
    <property type="project" value="TreeGrafter"/>
</dbReference>
<evidence type="ECO:0000256" key="1">
    <source>
        <dbReference type="ARBA" id="ARBA00009919"/>
    </source>
</evidence>
<dbReference type="InterPro" id="IPR035985">
    <property type="entry name" value="Ubiquitin-activating_enz"/>
</dbReference>
<accession>A0A1U9K3V2</accession>
<protein>
    <submittedName>
        <fullName evidence="3">Thiamine biosynthesis protein MoeB</fullName>
    </submittedName>
</protein>
<feature type="domain" description="THIF-type NAD/FAD binding fold" evidence="2">
    <location>
        <begin position="5"/>
        <end position="242"/>
    </location>
</feature>
<dbReference type="PANTHER" id="PTHR10953">
    <property type="entry name" value="UBIQUITIN-ACTIVATING ENZYME E1"/>
    <property type="match status" value="1"/>
</dbReference>
<dbReference type="STRING" id="1471761.B0W44_01875"/>
<dbReference type="Pfam" id="PF00899">
    <property type="entry name" value="ThiF"/>
    <property type="match status" value="1"/>
</dbReference>
<dbReference type="InterPro" id="IPR000594">
    <property type="entry name" value="ThiF_NAD_FAD-bd"/>
</dbReference>
<dbReference type="RefSeq" id="WP_077718527.1">
    <property type="nucleotide sequence ID" value="NZ_CP019699.1"/>
</dbReference>
<name>A0A1U9K3V2_9BACL</name>
<dbReference type="GO" id="GO:0016779">
    <property type="term" value="F:nucleotidyltransferase activity"/>
    <property type="evidence" value="ECO:0007669"/>
    <property type="project" value="TreeGrafter"/>
</dbReference>
<reference evidence="3 4" key="1">
    <citation type="journal article" date="2015" name="Int. J. Syst. Evol. Microbiol.">
        <title>Novibacillus thermophilus gen. nov., sp. nov., a Gram-staining-negative and moderately thermophilic member of the family Thermoactinomycetaceae.</title>
        <authorList>
            <person name="Yang G."/>
            <person name="Chen J."/>
            <person name="Zhou S."/>
        </authorList>
    </citation>
    <scope>NUCLEOTIDE SEQUENCE [LARGE SCALE GENOMIC DNA]</scope>
    <source>
        <strain evidence="3 4">SG-1</strain>
    </source>
</reference>
<dbReference type="FunFam" id="3.40.50.720:FF:000080">
    <property type="entry name" value="Thiazole biosynthesis adenylyltransferase ThiF"/>
    <property type="match status" value="1"/>
</dbReference>
<sequence>MHERYSRLALFTPIGKKGVEHLRRSSVLVVGAGALGGPVLEILVRAGVGNIRLVDRDYVDWSNLQRQTLFNEQDARRMQPKAIAAYHYLSAVNRDVHIEPLVSDVTKDNVRDFIQGMDVIIDATDNFETRFLLNDAACEAGIPWIYGAVIGAYGASLTVMPGQTPCLVCLFGEETPQQRETCDTTGVIAPASQMVASHQAAEALKLLTHNEASVRDTFVAFDLWKNEHVEMKVSHKRKPSCPACGDHPSYPYLSGQKGASTSVLCGRDTVQIRLRNVREWDLVSMAARVRSLDNETVYNTHLLSFQVEGHRIVAFKDGRVLVHHTKDTATARRLCAKYLGM</sequence>
<proteinExistence type="inferred from homology"/>
<dbReference type="OrthoDB" id="9804286at2"/>
<gene>
    <name evidence="3" type="ORF">B0W44_01875</name>
</gene>
<keyword evidence="4" id="KW-1185">Reference proteome</keyword>
<dbReference type="GO" id="GO:0008641">
    <property type="term" value="F:ubiquitin-like modifier activating enzyme activity"/>
    <property type="evidence" value="ECO:0007669"/>
    <property type="project" value="InterPro"/>
</dbReference>
<dbReference type="KEGG" id="ntr:B0W44_01875"/>
<dbReference type="PANTHER" id="PTHR10953:SF102">
    <property type="entry name" value="ADENYLYLTRANSFERASE AND SULFURTRANSFERASE MOCS3"/>
    <property type="match status" value="1"/>
</dbReference>
<dbReference type="InterPro" id="IPR045886">
    <property type="entry name" value="ThiF/MoeB/HesA"/>
</dbReference>
<organism evidence="3 4">
    <name type="scientific">Novibacillus thermophilus</name>
    <dbReference type="NCBI Taxonomy" id="1471761"/>
    <lineage>
        <taxon>Bacteria</taxon>
        <taxon>Bacillati</taxon>
        <taxon>Bacillota</taxon>
        <taxon>Bacilli</taxon>
        <taxon>Bacillales</taxon>
        <taxon>Thermoactinomycetaceae</taxon>
        <taxon>Novibacillus</taxon>
    </lineage>
</organism>
<dbReference type="AlphaFoldDB" id="A0A1U9K3V2"/>
<evidence type="ECO:0000313" key="4">
    <source>
        <dbReference type="Proteomes" id="UP000188603"/>
    </source>
</evidence>
<dbReference type="CDD" id="cd00757">
    <property type="entry name" value="ThiF_MoeB_HesA_family"/>
    <property type="match status" value="1"/>
</dbReference>
<dbReference type="GO" id="GO:0004792">
    <property type="term" value="F:thiosulfate-cyanide sulfurtransferase activity"/>
    <property type="evidence" value="ECO:0007669"/>
    <property type="project" value="TreeGrafter"/>
</dbReference>
<dbReference type="Gene3D" id="3.40.50.720">
    <property type="entry name" value="NAD(P)-binding Rossmann-like Domain"/>
    <property type="match status" value="1"/>
</dbReference>
<dbReference type="GO" id="GO:0005829">
    <property type="term" value="C:cytosol"/>
    <property type="evidence" value="ECO:0007669"/>
    <property type="project" value="TreeGrafter"/>
</dbReference>
<evidence type="ECO:0000313" key="3">
    <source>
        <dbReference type="EMBL" id="AQS54706.1"/>
    </source>
</evidence>
<comment type="similarity">
    <text evidence="1">Belongs to the HesA/MoeB/ThiF family.</text>
</comment>
<dbReference type="SUPFAM" id="SSF69572">
    <property type="entry name" value="Activating enzymes of the ubiquitin-like proteins"/>
    <property type="match status" value="1"/>
</dbReference>
<evidence type="ECO:0000259" key="2">
    <source>
        <dbReference type="Pfam" id="PF00899"/>
    </source>
</evidence>